<dbReference type="EMBL" id="JAPFFF010000010">
    <property type="protein sequence ID" value="KAK8881130.1"/>
    <property type="molecule type" value="Genomic_DNA"/>
</dbReference>
<dbReference type="PANTHER" id="PTHR33570:SF2">
    <property type="entry name" value="CARBOXYMUCONOLACTONE DECARBOXYLASE-LIKE DOMAIN-CONTAINING PROTEIN"/>
    <property type="match status" value="1"/>
</dbReference>
<dbReference type="InterPro" id="IPR052512">
    <property type="entry name" value="4CMD/NDH-1_regulator"/>
</dbReference>
<sequence>MSGQTKSKRENLAEQKYEELYKGAVIPDNIKNCDIYHVTNKLIYGELYQQGQLTDKDREMVAIATLTTLGTLTVLRTHVYSALNSGLTPVEITETIYHCTPYIGLPRVLEVINVVFDVFKEKNIKLPESQGTVTEENRWDKGKAAQSQMFGNIPSTRPAEGEPRFGPSFLPDYCFGDFYTRTGLTLEQHELITWICIATLGGAEPQLAAHSTGNKNLGKSKEIMIEVLTDMLPYIGYPRTLNALGVLNKAYE</sequence>
<keyword evidence="3" id="KW-1185">Reference proteome</keyword>
<accession>A0ABR2JQF5</accession>
<feature type="domain" description="Carboxymuconolactone decarboxylase-like" evidence="1">
    <location>
        <begin position="171"/>
        <end position="248"/>
    </location>
</feature>
<comment type="caution">
    <text evidence="2">The sequence shown here is derived from an EMBL/GenBank/DDBJ whole genome shotgun (WGS) entry which is preliminary data.</text>
</comment>
<evidence type="ECO:0000259" key="1">
    <source>
        <dbReference type="Pfam" id="PF02627"/>
    </source>
</evidence>
<dbReference type="PANTHER" id="PTHR33570">
    <property type="entry name" value="4-CARBOXYMUCONOLACTONE DECARBOXYLASE FAMILY PROTEIN"/>
    <property type="match status" value="1"/>
</dbReference>
<evidence type="ECO:0000313" key="3">
    <source>
        <dbReference type="Proteomes" id="UP001470230"/>
    </source>
</evidence>
<dbReference type="Proteomes" id="UP001470230">
    <property type="component" value="Unassembled WGS sequence"/>
</dbReference>
<protein>
    <recommendedName>
        <fullName evidence="1">Carboxymuconolactone decarboxylase-like domain-containing protein</fullName>
    </recommendedName>
</protein>
<dbReference type="InterPro" id="IPR029032">
    <property type="entry name" value="AhpD-like"/>
</dbReference>
<feature type="domain" description="Carboxymuconolactone decarboxylase-like" evidence="1">
    <location>
        <begin position="35"/>
        <end position="114"/>
    </location>
</feature>
<dbReference type="SUPFAM" id="SSF69118">
    <property type="entry name" value="AhpD-like"/>
    <property type="match status" value="1"/>
</dbReference>
<organism evidence="2 3">
    <name type="scientific">Tritrichomonas musculus</name>
    <dbReference type="NCBI Taxonomy" id="1915356"/>
    <lineage>
        <taxon>Eukaryota</taxon>
        <taxon>Metamonada</taxon>
        <taxon>Parabasalia</taxon>
        <taxon>Tritrichomonadida</taxon>
        <taxon>Tritrichomonadidae</taxon>
        <taxon>Tritrichomonas</taxon>
    </lineage>
</organism>
<gene>
    <name evidence="2" type="ORF">M9Y10_003859</name>
</gene>
<dbReference type="Pfam" id="PF02627">
    <property type="entry name" value="CMD"/>
    <property type="match status" value="2"/>
</dbReference>
<reference evidence="2 3" key="1">
    <citation type="submission" date="2024-04" db="EMBL/GenBank/DDBJ databases">
        <title>Tritrichomonas musculus Genome.</title>
        <authorList>
            <person name="Alves-Ferreira E."/>
            <person name="Grigg M."/>
            <person name="Lorenzi H."/>
            <person name="Galac M."/>
        </authorList>
    </citation>
    <scope>NUCLEOTIDE SEQUENCE [LARGE SCALE GENOMIC DNA]</scope>
    <source>
        <strain evidence="2 3">EAF2021</strain>
    </source>
</reference>
<proteinExistence type="predicted"/>
<dbReference type="Gene3D" id="1.20.1290.10">
    <property type="entry name" value="AhpD-like"/>
    <property type="match status" value="1"/>
</dbReference>
<evidence type="ECO:0000313" key="2">
    <source>
        <dbReference type="EMBL" id="KAK8881130.1"/>
    </source>
</evidence>
<dbReference type="InterPro" id="IPR003779">
    <property type="entry name" value="CMD-like"/>
</dbReference>
<name>A0ABR2JQF5_9EUKA</name>